<comment type="caution">
    <text evidence="3">The sequence shown here is derived from an EMBL/GenBank/DDBJ whole genome shotgun (WGS) entry which is preliminary data.</text>
</comment>
<keyword evidence="4" id="KW-1185">Reference proteome</keyword>
<dbReference type="AlphaFoldDB" id="F5RJM6"/>
<dbReference type="PANTHER" id="PTHR38781:SF1">
    <property type="entry name" value="ANTITOXIN DINJ-RELATED"/>
    <property type="match status" value="1"/>
</dbReference>
<gene>
    <name evidence="3" type="ORF">HMPREF9081_0461</name>
</gene>
<dbReference type="InterPro" id="IPR007337">
    <property type="entry name" value="RelB/DinJ"/>
</dbReference>
<dbReference type="InterPro" id="IPR013321">
    <property type="entry name" value="Arc_rbn_hlx_hlx"/>
</dbReference>
<evidence type="ECO:0000256" key="2">
    <source>
        <dbReference type="ARBA" id="ARBA00022649"/>
    </source>
</evidence>
<dbReference type="Proteomes" id="UP000004067">
    <property type="component" value="Unassembled WGS sequence"/>
</dbReference>
<dbReference type="PANTHER" id="PTHR38781">
    <property type="entry name" value="ANTITOXIN DINJ-RELATED"/>
    <property type="match status" value="1"/>
</dbReference>
<name>F5RJM6_9FIRM</name>
<sequence length="92" mass="10209">MEVQIMTRFEVMIDDHVKQEADDLFASLGLDTATAIQIFLRASIARAGIPFPVQHYEISEDLMEAVRDSRTGQNLHGPFASAEDAVASMLEE</sequence>
<evidence type="ECO:0000256" key="1">
    <source>
        <dbReference type="ARBA" id="ARBA00010562"/>
    </source>
</evidence>
<dbReference type="STRING" id="888060.HMPREF9081_0461"/>
<dbReference type="EMBL" id="AFHQ01000012">
    <property type="protein sequence ID" value="EGK61677.1"/>
    <property type="molecule type" value="Genomic_DNA"/>
</dbReference>
<dbReference type="GO" id="GO:0006355">
    <property type="term" value="P:regulation of DNA-templated transcription"/>
    <property type="evidence" value="ECO:0007669"/>
    <property type="project" value="InterPro"/>
</dbReference>
<accession>F5RJM6</accession>
<organism evidence="3 4">
    <name type="scientific">Centipeda periodontii DSM 2778</name>
    <dbReference type="NCBI Taxonomy" id="888060"/>
    <lineage>
        <taxon>Bacteria</taxon>
        <taxon>Bacillati</taxon>
        <taxon>Bacillota</taxon>
        <taxon>Negativicutes</taxon>
        <taxon>Selenomonadales</taxon>
        <taxon>Selenomonadaceae</taxon>
        <taxon>Centipeda</taxon>
    </lineage>
</organism>
<proteinExistence type="inferred from homology"/>
<dbReference type="eggNOG" id="COG3077">
    <property type="taxonomic scope" value="Bacteria"/>
</dbReference>
<comment type="similarity">
    <text evidence="1">Belongs to the RelB/DinJ antitoxin family.</text>
</comment>
<dbReference type="GO" id="GO:0006351">
    <property type="term" value="P:DNA-templated transcription"/>
    <property type="evidence" value="ECO:0007669"/>
    <property type="project" value="TreeGrafter"/>
</dbReference>
<evidence type="ECO:0000313" key="3">
    <source>
        <dbReference type="EMBL" id="EGK61677.1"/>
    </source>
</evidence>
<dbReference type="HOGENOM" id="CLU_154558_5_1_9"/>
<dbReference type="Pfam" id="PF04221">
    <property type="entry name" value="RelB"/>
    <property type="match status" value="1"/>
</dbReference>
<reference evidence="3 4" key="1">
    <citation type="submission" date="2011-04" db="EMBL/GenBank/DDBJ databases">
        <authorList>
            <person name="Muzny D."/>
            <person name="Qin X."/>
            <person name="Deng J."/>
            <person name="Jiang H."/>
            <person name="Liu Y."/>
            <person name="Qu J."/>
            <person name="Song X.-Z."/>
            <person name="Zhang L."/>
            <person name="Thornton R."/>
            <person name="Coyle M."/>
            <person name="Francisco L."/>
            <person name="Jackson L."/>
            <person name="Javaid M."/>
            <person name="Korchina V."/>
            <person name="Kovar C."/>
            <person name="Mata R."/>
            <person name="Mathew T."/>
            <person name="Ngo R."/>
            <person name="Nguyen L."/>
            <person name="Nguyen N."/>
            <person name="Okwuonu G."/>
            <person name="Ongeri F."/>
            <person name="Pham C."/>
            <person name="Simmons D."/>
            <person name="Wilczek-Boney K."/>
            <person name="Hale W."/>
            <person name="Jakkamsetti A."/>
            <person name="Pham P."/>
            <person name="Ruth R."/>
            <person name="San Lucas F."/>
            <person name="Warren J."/>
            <person name="Zhang J."/>
            <person name="Zhao Z."/>
            <person name="Zhou C."/>
            <person name="Zhu D."/>
            <person name="Lee S."/>
            <person name="Bess C."/>
            <person name="Blankenburg K."/>
            <person name="Forbes L."/>
            <person name="Fu Q."/>
            <person name="Gubbala S."/>
            <person name="Hirani K."/>
            <person name="Jayaseelan J.C."/>
            <person name="Lara F."/>
            <person name="Munidasa M."/>
            <person name="Palculict T."/>
            <person name="Patil S."/>
            <person name="Pu L.-L."/>
            <person name="Saada N."/>
            <person name="Tang L."/>
            <person name="Weissenberger G."/>
            <person name="Zhu Y."/>
            <person name="Hemphill L."/>
            <person name="Shang Y."/>
            <person name="Youmans B."/>
            <person name="Ayvaz T."/>
            <person name="Ross M."/>
            <person name="Santibanez J."/>
            <person name="Aqrawi P."/>
            <person name="Gross S."/>
            <person name="Joshi V."/>
            <person name="Fowler G."/>
            <person name="Nazareth L."/>
            <person name="Reid J."/>
            <person name="Worley K."/>
            <person name="Petrosino J."/>
            <person name="Highlander S."/>
            <person name="Gibbs R."/>
        </authorList>
    </citation>
    <scope>NUCLEOTIDE SEQUENCE [LARGE SCALE GENOMIC DNA]</scope>
    <source>
        <strain evidence="3 4">DSM 2778</strain>
    </source>
</reference>
<protein>
    <submittedName>
        <fullName evidence="3">Uncharacterized protein</fullName>
    </submittedName>
</protein>
<evidence type="ECO:0000313" key="4">
    <source>
        <dbReference type="Proteomes" id="UP000004067"/>
    </source>
</evidence>
<keyword evidence="2" id="KW-1277">Toxin-antitoxin system</keyword>
<dbReference type="NCBIfam" id="TIGR02384">
    <property type="entry name" value="RelB_DinJ"/>
    <property type="match status" value="1"/>
</dbReference>
<dbReference type="Gene3D" id="1.10.1220.10">
    <property type="entry name" value="Met repressor-like"/>
    <property type="match status" value="1"/>
</dbReference>